<protein>
    <submittedName>
        <fullName evidence="1">Uncharacterized protein</fullName>
    </submittedName>
</protein>
<sequence length="171" mass="18577">MAPPLQRRNVQASFNLRLVNALTAEDPTWYVLTAGNNIEEYDGTSAQYGRDVLENWITDASGTAEDPAPITDEYGNPHIRVIVRFSDEAGEHDERIAVVGSDELDTPPAELSAVDAARDAKLYAKYLDRLADDQLEGALVAARKSGHGANDLARRAAPAVSRPIALRMMSS</sequence>
<reference evidence="1 2" key="1">
    <citation type="submission" date="2020-08" db="EMBL/GenBank/DDBJ databases">
        <title>Genomic Encyclopedia of Type Strains, Phase III (KMG-III): the genomes of soil and plant-associated and newly described type strains.</title>
        <authorList>
            <person name="Whitman W."/>
        </authorList>
    </citation>
    <scope>NUCLEOTIDE SEQUENCE [LARGE SCALE GENOMIC DNA]</scope>
    <source>
        <strain evidence="1 2">CECT 3146</strain>
    </source>
</reference>
<dbReference type="Proteomes" id="UP000549009">
    <property type="component" value="Unassembled WGS sequence"/>
</dbReference>
<gene>
    <name evidence="1" type="ORF">FHS40_008336</name>
</gene>
<name>A0A7W8B607_STRST</name>
<proteinExistence type="predicted"/>
<evidence type="ECO:0000313" key="2">
    <source>
        <dbReference type="Proteomes" id="UP000549009"/>
    </source>
</evidence>
<comment type="caution">
    <text evidence="1">The sequence shown here is derived from an EMBL/GenBank/DDBJ whole genome shotgun (WGS) entry which is preliminary data.</text>
</comment>
<accession>A0A7W8B607</accession>
<evidence type="ECO:0000313" key="1">
    <source>
        <dbReference type="EMBL" id="MBB5109208.1"/>
    </source>
</evidence>
<keyword evidence="2" id="KW-1185">Reference proteome</keyword>
<dbReference type="AlphaFoldDB" id="A0A7W8B607"/>
<dbReference type="RefSeq" id="WP_184926212.1">
    <property type="nucleotide sequence ID" value="NZ_BMSQ01000027.1"/>
</dbReference>
<organism evidence="1 2">
    <name type="scientific">Streptomyces spectabilis</name>
    <dbReference type="NCBI Taxonomy" id="68270"/>
    <lineage>
        <taxon>Bacteria</taxon>
        <taxon>Bacillati</taxon>
        <taxon>Actinomycetota</taxon>
        <taxon>Actinomycetes</taxon>
        <taxon>Kitasatosporales</taxon>
        <taxon>Streptomycetaceae</taxon>
        <taxon>Streptomyces</taxon>
    </lineage>
</organism>
<dbReference type="EMBL" id="JACHJD010000024">
    <property type="protein sequence ID" value="MBB5109208.1"/>
    <property type="molecule type" value="Genomic_DNA"/>
</dbReference>